<dbReference type="Gene3D" id="1.10.10.10">
    <property type="entry name" value="Winged helix-like DNA-binding domain superfamily/Winged helix DNA-binding domain"/>
    <property type="match status" value="1"/>
</dbReference>
<evidence type="ECO:0000259" key="4">
    <source>
        <dbReference type="PROSITE" id="PS50987"/>
    </source>
</evidence>
<reference evidence="5" key="2">
    <citation type="submission" date="2023-01" db="EMBL/GenBank/DDBJ databases">
        <authorList>
            <person name="Sun Q."/>
            <person name="Evtushenko L."/>
        </authorList>
    </citation>
    <scope>NUCLEOTIDE SEQUENCE</scope>
    <source>
        <strain evidence="5">VKM Ac-1069</strain>
    </source>
</reference>
<dbReference type="EMBL" id="BSFQ01000080">
    <property type="protein sequence ID" value="GLL16243.1"/>
    <property type="molecule type" value="Genomic_DNA"/>
</dbReference>
<protein>
    <submittedName>
        <fullName evidence="5">Transcriptional regulator, ArsR</fullName>
    </submittedName>
</protein>
<sequence>MSGQALSALADPTRRELLERLARGEASATVLARDLPISRQAVVQHLGVLDAAGLVRSTRHGREVRWSPRPDGLIAAAAWLTGLAEEWDRRLAAIKTIAEEG</sequence>
<dbReference type="InterPro" id="IPR011991">
    <property type="entry name" value="ArsR-like_HTH"/>
</dbReference>
<dbReference type="PROSITE" id="PS50987">
    <property type="entry name" value="HTH_ARSR_2"/>
    <property type="match status" value="1"/>
</dbReference>
<dbReference type="Proteomes" id="UP001143463">
    <property type="component" value="Unassembled WGS sequence"/>
</dbReference>
<reference evidence="5" key="1">
    <citation type="journal article" date="2014" name="Int. J. Syst. Evol. Microbiol.">
        <title>Complete genome sequence of Corynebacterium casei LMG S-19264T (=DSM 44701T), isolated from a smear-ripened cheese.</title>
        <authorList>
            <consortium name="US DOE Joint Genome Institute (JGI-PGF)"/>
            <person name="Walter F."/>
            <person name="Albersmeier A."/>
            <person name="Kalinowski J."/>
            <person name="Ruckert C."/>
        </authorList>
    </citation>
    <scope>NUCLEOTIDE SEQUENCE</scope>
    <source>
        <strain evidence="5">VKM Ac-1069</strain>
    </source>
</reference>
<dbReference type="SUPFAM" id="SSF46785">
    <property type="entry name" value="Winged helix' DNA-binding domain"/>
    <property type="match status" value="1"/>
</dbReference>
<dbReference type="InterPro" id="IPR036388">
    <property type="entry name" value="WH-like_DNA-bd_sf"/>
</dbReference>
<keyword evidence="3" id="KW-0804">Transcription</keyword>
<dbReference type="Pfam" id="PF12840">
    <property type="entry name" value="HTH_20"/>
    <property type="match status" value="1"/>
</dbReference>
<dbReference type="InterPro" id="IPR051081">
    <property type="entry name" value="HTH_MetalResp_TranReg"/>
</dbReference>
<proteinExistence type="predicted"/>
<evidence type="ECO:0000313" key="5">
    <source>
        <dbReference type="EMBL" id="GLL16243.1"/>
    </source>
</evidence>
<name>A0A9W6P1T7_9PSEU</name>
<feature type="domain" description="HTH arsR-type" evidence="4">
    <location>
        <begin position="1"/>
        <end position="88"/>
    </location>
</feature>
<dbReference type="GO" id="GO:0003700">
    <property type="term" value="F:DNA-binding transcription factor activity"/>
    <property type="evidence" value="ECO:0007669"/>
    <property type="project" value="InterPro"/>
</dbReference>
<organism evidence="5 6">
    <name type="scientific">Pseudonocardia halophobica</name>
    <dbReference type="NCBI Taxonomy" id="29401"/>
    <lineage>
        <taxon>Bacteria</taxon>
        <taxon>Bacillati</taxon>
        <taxon>Actinomycetota</taxon>
        <taxon>Actinomycetes</taxon>
        <taxon>Pseudonocardiales</taxon>
        <taxon>Pseudonocardiaceae</taxon>
        <taxon>Pseudonocardia</taxon>
    </lineage>
</organism>
<dbReference type="InterPro" id="IPR001845">
    <property type="entry name" value="HTH_ArsR_DNA-bd_dom"/>
</dbReference>
<dbReference type="PANTHER" id="PTHR33154">
    <property type="entry name" value="TRANSCRIPTIONAL REGULATOR, ARSR FAMILY"/>
    <property type="match status" value="1"/>
</dbReference>
<dbReference type="GO" id="GO:0003677">
    <property type="term" value="F:DNA binding"/>
    <property type="evidence" value="ECO:0007669"/>
    <property type="project" value="UniProtKB-KW"/>
</dbReference>
<keyword evidence="1" id="KW-0805">Transcription regulation</keyword>
<evidence type="ECO:0000256" key="1">
    <source>
        <dbReference type="ARBA" id="ARBA00023015"/>
    </source>
</evidence>
<dbReference type="RefSeq" id="WP_037054698.1">
    <property type="nucleotide sequence ID" value="NZ_BAAAUZ010000076.1"/>
</dbReference>
<accession>A0A9W6P1T7</accession>
<dbReference type="CDD" id="cd00090">
    <property type="entry name" value="HTH_ARSR"/>
    <property type="match status" value="1"/>
</dbReference>
<keyword evidence="2" id="KW-0238">DNA-binding</keyword>
<comment type="caution">
    <text evidence="5">The sequence shown here is derived from an EMBL/GenBank/DDBJ whole genome shotgun (WGS) entry which is preliminary data.</text>
</comment>
<evidence type="ECO:0000256" key="2">
    <source>
        <dbReference type="ARBA" id="ARBA00023125"/>
    </source>
</evidence>
<dbReference type="NCBIfam" id="NF033788">
    <property type="entry name" value="HTH_metalloreg"/>
    <property type="match status" value="1"/>
</dbReference>
<dbReference type="PANTHER" id="PTHR33154:SF33">
    <property type="entry name" value="TRANSCRIPTIONAL REPRESSOR SDPR"/>
    <property type="match status" value="1"/>
</dbReference>
<gene>
    <name evidence="5" type="ORF">GCM10017577_74030</name>
</gene>
<evidence type="ECO:0000256" key="3">
    <source>
        <dbReference type="ARBA" id="ARBA00023163"/>
    </source>
</evidence>
<keyword evidence="6" id="KW-1185">Reference proteome</keyword>
<dbReference type="AlphaFoldDB" id="A0A9W6P1T7"/>
<dbReference type="PRINTS" id="PR00778">
    <property type="entry name" value="HTHARSR"/>
</dbReference>
<evidence type="ECO:0000313" key="6">
    <source>
        <dbReference type="Proteomes" id="UP001143463"/>
    </source>
</evidence>
<dbReference type="InterPro" id="IPR036390">
    <property type="entry name" value="WH_DNA-bd_sf"/>
</dbReference>
<dbReference type="SMART" id="SM00418">
    <property type="entry name" value="HTH_ARSR"/>
    <property type="match status" value="1"/>
</dbReference>